<proteinExistence type="inferred from homology"/>
<dbReference type="GO" id="GO:0000166">
    <property type="term" value="F:nucleotide binding"/>
    <property type="evidence" value="ECO:0007669"/>
    <property type="project" value="UniProtKB-KW"/>
</dbReference>
<evidence type="ECO:0000259" key="6">
    <source>
        <dbReference type="Pfam" id="PF02852"/>
    </source>
</evidence>
<keyword evidence="3 4" id="KW-0274">FAD</keyword>
<evidence type="ECO:0000256" key="5">
    <source>
        <dbReference type="PIRSR" id="PIRSR000350-4"/>
    </source>
</evidence>
<feature type="binding site" evidence="4">
    <location>
        <begin position="137"/>
        <end position="139"/>
    </location>
    <ligand>
        <name>FAD</name>
        <dbReference type="ChEBI" id="CHEBI:57692"/>
    </ligand>
</feature>
<dbReference type="SUPFAM" id="SSF55424">
    <property type="entry name" value="FAD/NAD-linked reductases, dimerisation (C-terminal) domain"/>
    <property type="match status" value="1"/>
</dbReference>
<comment type="cofactor">
    <cofactor evidence="4">
        <name>FAD</name>
        <dbReference type="ChEBI" id="CHEBI:57692"/>
    </cofactor>
    <text evidence="4">Binds 1 FAD per subunit.</text>
</comment>
<dbReference type="RefSeq" id="WP_091579994.1">
    <property type="nucleotide sequence ID" value="NZ_FMXM01000010.1"/>
</dbReference>
<feature type="binding site" evidence="4">
    <location>
        <position position="195"/>
    </location>
    <ligand>
        <name>NAD(+)</name>
        <dbReference type="ChEBI" id="CHEBI:57540"/>
    </ligand>
</feature>
<dbReference type="Pfam" id="PF02852">
    <property type="entry name" value="Pyr_redox_dim"/>
    <property type="match status" value="1"/>
</dbReference>
<dbReference type="PANTHER" id="PTHR43014:SF5">
    <property type="entry name" value="GLUTATHIONE REDUCTASE (NADPH)"/>
    <property type="match status" value="1"/>
</dbReference>
<sequence length="448" mass="47892">MEKYDVVIIGGGNAGMGVTVATRAAGLSVAMIEARDLGGTCPNRGCTPKKVLVAAAHALHEIERADRHGITIGKPRLDWRALIEREKDIINDIPSRLSGLMAKRGVDVIVGEAAFIGSNAISVDGRELEARNIVIATGSKPRSLSIPGAEHLTVSDDVLNDPVLPRAVVFVGGGVIAFELGHVYARAGVDVTILEALPHLLGAFDADAVARIRGESERIGIRVRTLAWIKRIDKADGRLRVTFVAEGVEYAVDADRVVNCAGRVANVEGLDLGAGVVVHREGRIEIDDHLRSRSNPDVYVCGDAVWNSPQLSPVATYEGGIVGRNIVDGPRHRPDYGQIPAALYTVPALASVGLTEAKAKEQGVGVKVHVNDMLGWLSARTYAETVAWSKILVEEATDRIVGAHMVGHAGEELIHLFTLAMKHGITASQLSDMVYGFPTFSSDIRNMM</sequence>
<evidence type="ECO:0000259" key="7">
    <source>
        <dbReference type="Pfam" id="PF07992"/>
    </source>
</evidence>
<feature type="domain" description="Pyridine nucleotide-disulphide oxidoreductase dimerisation" evidence="6">
    <location>
        <begin position="339"/>
        <end position="446"/>
    </location>
</feature>
<feature type="binding site" evidence="4">
    <location>
        <position position="262"/>
    </location>
    <ligand>
        <name>NAD(+)</name>
        <dbReference type="ChEBI" id="CHEBI:57540"/>
    </ligand>
</feature>
<dbReference type="PIRSF" id="PIRSF000350">
    <property type="entry name" value="Mercury_reductase_MerA"/>
    <property type="match status" value="1"/>
</dbReference>
<comment type="similarity">
    <text evidence="1">Belongs to the class-I pyridine nucleotide-disulfide oxidoreductase family.</text>
</comment>
<protein>
    <submittedName>
        <fullName evidence="8">Glutathione reductase (NADPH)</fullName>
    </submittedName>
</protein>
<dbReference type="GO" id="GO:0016491">
    <property type="term" value="F:oxidoreductase activity"/>
    <property type="evidence" value="ECO:0007669"/>
    <property type="project" value="InterPro"/>
</dbReference>
<evidence type="ECO:0000256" key="1">
    <source>
        <dbReference type="ARBA" id="ARBA00007532"/>
    </source>
</evidence>
<dbReference type="PRINTS" id="PR00368">
    <property type="entry name" value="FADPNR"/>
</dbReference>
<feature type="binding site" evidence="4">
    <location>
        <position position="303"/>
    </location>
    <ligand>
        <name>FAD</name>
        <dbReference type="ChEBI" id="CHEBI:57692"/>
    </ligand>
</feature>
<evidence type="ECO:0000256" key="2">
    <source>
        <dbReference type="ARBA" id="ARBA00022630"/>
    </source>
</evidence>
<keyword evidence="4" id="KW-0520">NAD</keyword>
<evidence type="ECO:0000256" key="4">
    <source>
        <dbReference type="PIRSR" id="PIRSR000350-3"/>
    </source>
</evidence>
<dbReference type="InterPro" id="IPR001100">
    <property type="entry name" value="Pyr_nuc-diS_OxRdtase"/>
</dbReference>
<dbReference type="Proteomes" id="UP000198588">
    <property type="component" value="Unassembled WGS sequence"/>
</dbReference>
<dbReference type="EMBL" id="FMXM01000010">
    <property type="protein sequence ID" value="SDA84585.1"/>
    <property type="molecule type" value="Genomic_DNA"/>
</dbReference>
<feature type="disulfide bond" description="Redox-active" evidence="5">
    <location>
        <begin position="41"/>
        <end position="46"/>
    </location>
</feature>
<feature type="binding site" evidence="4">
    <location>
        <begin position="172"/>
        <end position="179"/>
    </location>
    <ligand>
        <name>NAD(+)</name>
        <dbReference type="ChEBI" id="CHEBI:57540"/>
    </ligand>
</feature>
<dbReference type="STRING" id="1165689.SAMN02927914_03596"/>
<dbReference type="InterPro" id="IPR004099">
    <property type="entry name" value="Pyr_nucl-diS_OxRdtase_dimer"/>
</dbReference>
<dbReference type="PANTHER" id="PTHR43014">
    <property type="entry name" value="MERCURIC REDUCTASE"/>
    <property type="match status" value="1"/>
</dbReference>
<dbReference type="Gene3D" id="3.30.390.30">
    <property type="match status" value="1"/>
</dbReference>
<dbReference type="OrthoDB" id="9781772at2"/>
<dbReference type="PRINTS" id="PR00411">
    <property type="entry name" value="PNDRDTASEI"/>
</dbReference>
<dbReference type="InterPro" id="IPR016156">
    <property type="entry name" value="FAD/NAD-linked_Rdtase_dimer_sf"/>
</dbReference>
<dbReference type="AlphaFoldDB" id="A0A1G5YRB0"/>
<gene>
    <name evidence="8" type="ORF">SAMN02927914_03596</name>
</gene>
<evidence type="ECO:0000256" key="3">
    <source>
        <dbReference type="ARBA" id="ARBA00022827"/>
    </source>
</evidence>
<evidence type="ECO:0000313" key="8">
    <source>
        <dbReference type="EMBL" id="SDA84585.1"/>
    </source>
</evidence>
<organism evidence="8 9">
    <name type="scientific">Mesorhizobium qingshengii</name>
    <dbReference type="NCBI Taxonomy" id="1165689"/>
    <lineage>
        <taxon>Bacteria</taxon>
        <taxon>Pseudomonadati</taxon>
        <taxon>Pseudomonadota</taxon>
        <taxon>Alphaproteobacteria</taxon>
        <taxon>Hyphomicrobiales</taxon>
        <taxon>Phyllobacteriaceae</taxon>
        <taxon>Mesorhizobium</taxon>
    </lineage>
</organism>
<feature type="domain" description="FAD/NAD(P)-binding" evidence="7">
    <location>
        <begin position="4"/>
        <end position="319"/>
    </location>
</feature>
<dbReference type="Pfam" id="PF07992">
    <property type="entry name" value="Pyr_redox_2"/>
    <property type="match status" value="1"/>
</dbReference>
<reference evidence="8 9" key="1">
    <citation type="submission" date="2016-10" db="EMBL/GenBank/DDBJ databases">
        <authorList>
            <person name="de Groot N.N."/>
        </authorList>
    </citation>
    <scope>NUCLEOTIDE SEQUENCE [LARGE SCALE GENOMIC DNA]</scope>
    <source>
        <strain evidence="8 9">CGMCC 1.12097</strain>
    </source>
</reference>
<dbReference type="InterPro" id="IPR023753">
    <property type="entry name" value="FAD/NAD-binding_dom"/>
</dbReference>
<evidence type="ECO:0000313" key="9">
    <source>
        <dbReference type="Proteomes" id="UP000198588"/>
    </source>
</evidence>
<dbReference type="InterPro" id="IPR036188">
    <property type="entry name" value="FAD/NAD-bd_sf"/>
</dbReference>
<name>A0A1G5YRB0_9HYPH</name>
<keyword evidence="2" id="KW-0285">Flavoprotein</keyword>
<accession>A0A1G5YRB0</accession>
<dbReference type="SUPFAM" id="SSF51905">
    <property type="entry name" value="FAD/NAD(P)-binding domain"/>
    <property type="match status" value="1"/>
</dbReference>
<feature type="binding site" evidence="4">
    <location>
        <position position="50"/>
    </location>
    <ligand>
        <name>FAD</name>
        <dbReference type="ChEBI" id="CHEBI:57692"/>
    </ligand>
</feature>
<keyword evidence="4" id="KW-0547">Nucleotide-binding</keyword>
<dbReference type="Gene3D" id="3.50.50.60">
    <property type="entry name" value="FAD/NAD(P)-binding domain"/>
    <property type="match status" value="2"/>
</dbReference>